<sequence length="179" mass="20596">MLRYKIDGIFFLFISLVSFPHLASYSKEEKPQHTNHLFESLINRATSLKLTRKHTPKKLEKTKSFTEEKTITHVTASVYYPEEAQTDSTPLITADGSQINETHPKKHKWIAVSRNLLTRWGGHIDYGDKVHVSGISKRLDGVYIVRDTMKKRLRNRIDILVGPDDKVMGHWSGVKLTKL</sequence>
<dbReference type="CDD" id="cd22784">
    <property type="entry name" value="DPBB_MltA_YuiC-like"/>
    <property type="match status" value="1"/>
</dbReference>
<evidence type="ECO:0008006" key="3">
    <source>
        <dbReference type="Google" id="ProtNLM"/>
    </source>
</evidence>
<dbReference type="EMBL" id="PYFT01000001">
    <property type="protein sequence ID" value="PSR55319.1"/>
    <property type="molecule type" value="Genomic_DNA"/>
</dbReference>
<keyword evidence="2" id="KW-1185">Reference proteome</keyword>
<comment type="caution">
    <text evidence="1">The sequence shown here is derived from an EMBL/GenBank/DDBJ whole genome shotgun (WGS) entry which is preliminary data.</text>
</comment>
<accession>A0A2T2YIJ8</accession>
<name>A0A2T2YIJ8_9BACT</name>
<reference evidence="1 2" key="1">
    <citation type="submission" date="2018-03" db="EMBL/GenBank/DDBJ databases">
        <title>Adhaeribacter sp. HMF7605 Genome sequencing and assembly.</title>
        <authorList>
            <person name="Kang H."/>
            <person name="Kang J."/>
            <person name="Cha I."/>
            <person name="Kim H."/>
            <person name="Joh K."/>
        </authorList>
    </citation>
    <scope>NUCLEOTIDE SEQUENCE [LARGE SCALE GENOMIC DNA]</scope>
    <source>
        <strain evidence="1 2">HMF7605</strain>
    </source>
</reference>
<proteinExistence type="predicted"/>
<organism evidence="1 2">
    <name type="scientific">Adhaeribacter arboris</name>
    <dbReference type="NCBI Taxonomy" id="2072846"/>
    <lineage>
        <taxon>Bacteria</taxon>
        <taxon>Pseudomonadati</taxon>
        <taxon>Bacteroidota</taxon>
        <taxon>Cytophagia</taxon>
        <taxon>Cytophagales</taxon>
        <taxon>Hymenobacteraceae</taxon>
        <taxon>Adhaeribacter</taxon>
    </lineage>
</organism>
<evidence type="ECO:0000313" key="1">
    <source>
        <dbReference type="EMBL" id="PSR55319.1"/>
    </source>
</evidence>
<dbReference type="OrthoDB" id="5624888at2"/>
<dbReference type="RefSeq" id="WP_106931498.1">
    <property type="nucleotide sequence ID" value="NZ_PYFT01000001.1"/>
</dbReference>
<dbReference type="AlphaFoldDB" id="A0A2T2YIJ8"/>
<gene>
    <name evidence="1" type="ORF">AHMF7605_18310</name>
</gene>
<dbReference type="Proteomes" id="UP000240357">
    <property type="component" value="Unassembled WGS sequence"/>
</dbReference>
<evidence type="ECO:0000313" key="2">
    <source>
        <dbReference type="Proteomes" id="UP000240357"/>
    </source>
</evidence>
<protein>
    <recommendedName>
        <fullName evidence="3">3D domain-containing protein</fullName>
    </recommendedName>
</protein>